<keyword evidence="12" id="KW-1185">Reference proteome</keyword>
<dbReference type="Pfam" id="PF00155">
    <property type="entry name" value="Aminotran_1_2"/>
    <property type="match status" value="1"/>
</dbReference>
<dbReference type="GO" id="GO:0008710">
    <property type="term" value="F:8-amino-7-oxononanoate synthase activity"/>
    <property type="evidence" value="ECO:0007669"/>
    <property type="project" value="UniProtKB-EC"/>
</dbReference>
<dbReference type="InterPro" id="IPR004723">
    <property type="entry name" value="AONS_Archaea/Proteobacteria"/>
</dbReference>
<keyword evidence="11" id="KW-0012">Acyltransferase</keyword>
<feature type="binding site" evidence="9">
    <location>
        <position position="182"/>
    </location>
    <ligand>
        <name>pyridoxal 5'-phosphate</name>
        <dbReference type="ChEBI" id="CHEBI:597326"/>
    </ligand>
</feature>
<evidence type="ECO:0000313" key="12">
    <source>
        <dbReference type="Proteomes" id="UP001549251"/>
    </source>
</evidence>
<evidence type="ECO:0000256" key="8">
    <source>
        <dbReference type="ARBA" id="ARBA00047715"/>
    </source>
</evidence>
<evidence type="ECO:0000259" key="10">
    <source>
        <dbReference type="Pfam" id="PF00155"/>
    </source>
</evidence>
<dbReference type="InterPro" id="IPR015421">
    <property type="entry name" value="PyrdxlP-dep_Trfase_major"/>
</dbReference>
<dbReference type="PANTHER" id="PTHR13693">
    <property type="entry name" value="CLASS II AMINOTRANSFERASE/8-AMINO-7-OXONONANOATE SYNTHASE"/>
    <property type="match status" value="1"/>
</dbReference>
<keyword evidence="7 9" id="KW-0663">Pyridoxal phosphate</keyword>
<comment type="similarity">
    <text evidence="3 9">Belongs to the class-II pyridoxal-phosphate-dependent aminotransferase family. BioF subfamily.</text>
</comment>
<dbReference type="CDD" id="cd06454">
    <property type="entry name" value="KBL_like"/>
    <property type="match status" value="1"/>
</dbReference>
<comment type="function">
    <text evidence="9">Catalyzes the decarboxylative condensation of pimeloyl-[acyl-carrier protein] and L-alanine to produce 8-amino-7-oxononanoate (AON), [acyl-carrier protein], and carbon dioxide.</text>
</comment>
<gene>
    <name evidence="9" type="primary">bioF</name>
    <name evidence="11" type="ORF">ABIE04_001482</name>
</gene>
<reference evidence="11 12" key="1">
    <citation type="submission" date="2024-06" db="EMBL/GenBank/DDBJ databases">
        <title>Sorghum-associated microbial communities from plants grown in Nebraska, USA.</title>
        <authorList>
            <person name="Schachtman D."/>
        </authorList>
    </citation>
    <scope>NUCLEOTIDE SEQUENCE [LARGE SCALE GENOMIC DNA]</scope>
    <source>
        <strain evidence="11 12">1757</strain>
    </source>
</reference>
<dbReference type="InterPro" id="IPR015424">
    <property type="entry name" value="PyrdxlP-dep_Trfase"/>
</dbReference>
<evidence type="ECO:0000256" key="7">
    <source>
        <dbReference type="ARBA" id="ARBA00022898"/>
    </source>
</evidence>
<evidence type="ECO:0000313" key="11">
    <source>
        <dbReference type="EMBL" id="MET4569155.1"/>
    </source>
</evidence>
<dbReference type="EC" id="2.3.1.47" evidence="9"/>
<dbReference type="InterPro" id="IPR001917">
    <property type="entry name" value="Aminotrans_II_pyridoxalP_BS"/>
</dbReference>
<sequence>MPRPDLLQRLATYTAEREHAKLRRRLRTIDHADGPWLESGSRRLLSFCSNDYLGLAQHPQLIGALTRAAREEGVGSTSAHLICGHRTAHAELEEALAAWTGRERALLFSTGYMANLGVLQALLARGDVCVQDKLNHACLLDGAKLSGAELKRYPHADVAAAARQLASNPDAAALLATDGVFSMDGDVAPLRELALLCARERATLMVDDAHGLGVFGEHGAGSLDAANLGQHEVPLLMATLGKALGCSGAFIAGPAALIDGLVQFARPYIYTTAMPPALAAAALEAVQLAQSEGWRREKLAALIARFRHGAAGLGLPLAASASAIQPLLLGSSEAALTAAQALERQGLLVTAIRPPTVPAGQARLRITLSAAHEEAHIDRLLGALETLHLPPARQALPGDHV</sequence>
<organism evidence="11 12">
    <name type="scientific">Rhodanobacter soli</name>
    <dbReference type="NCBI Taxonomy" id="590609"/>
    <lineage>
        <taxon>Bacteria</taxon>
        <taxon>Pseudomonadati</taxon>
        <taxon>Pseudomonadota</taxon>
        <taxon>Gammaproteobacteria</taxon>
        <taxon>Lysobacterales</taxon>
        <taxon>Rhodanobacteraceae</taxon>
        <taxon>Rhodanobacter</taxon>
    </lineage>
</organism>
<dbReference type="PROSITE" id="PS00599">
    <property type="entry name" value="AA_TRANSFER_CLASS_2"/>
    <property type="match status" value="1"/>
</dbReference>
<evidence type="ECO:0000256" key="5">
    <source>
        <dbReference type="ARBA" id="ARBA00022679"/>
    </source>
</evidence>
<dbReference type="Proteomes" id="UP001549251">
    <property type="component" value="Unassembled WGS sequence"/>
</dbReference>
<feature type="binding site" evidence="9">
    <location>
        <position position="136"/>
    </location>
    <ligand>
        <name>substrate</name>
    </ligand>
</feature>
<dbReference type="RefSeq" id="WP_354548201.1">
    <property type="nucleotide sequence ID" value="NZ_JBEPSD010000001.1"/>
</dbReference>
<dbReference type="Gene3D" id="3.90.1150.10">
    <property type="entry name" value="Aspartate Aminotransferase, domain 1"/>
    <property type="match status" value="1"/>
</dbReference>
<dbReference type="Gene3D" id="3.40.640.10">
    <property type="entry name" value="Type I PLP-dependent aspartate aminotransferase-like (Major domain)"/>
    <property type="match status" value="1"/>
</dbReference>
<dbReference type="SUPFAM" id="SSF53383">
    <property type="entry name" value="PLP-dependent transferases"/>
    <property type="match status" value="1"/>
</dbReference>
<dbReference type="PANTHER" id="PTHR13693:SF100">
    <property type="entry name" value="8-AMINO-7-OXONONANOATE SYNTHASE"/>
    <property type="match status" value="1"/>
</dbReference>
<feature type="modified residue" description="N6-(pyridoxal phosphate)lysine" evidence="9">
    <location>
        <position position="242"/>
    </location>
</feature>
<dbReference type="InterPro" id="IPR004839">
    <property type="entry name" value="Aminotransferase_I/II_large"/>
</dbReference>
<comment type="pathway">
    <text evidence="2 9">Cofactor biosynthesis; biotin biosynthesis.</text>
</comment>
<evidence type="ECO:0000256" key="6">
    <source>
        <dbReference type="ARBA" id="ARBA00022756"/>
    </source>
</evidence>
<feature type="binding site" evidence="9">
    <location>
        <position position="24"/>
    </location>
    <ligand>
        <name>substrate</name>
    </ligand>
</feature>
<feature type="binding site" evidence="9">
    <location>
        <position position="239"/>
    </location>
    <ligand>
        <name>pyridoxal 5'-phosphate</name>
        <dbReference type="ChEBI" id="CHEBI:597326"/>
    </ligand>
</feature>
<name>A0ABV2PVT5_9GAMM</name>
<comment type="caution">
    <text evidence="11">The sequence shown here is derived from an EMBL/GenBank/DDBJ whole genome shotgun (WGS) entry which is preliminary data.</text>
</comment>
<evidence type="ECO:0000256" key="9">
    <source>
        <dbReference type="HAMAP-Rule" id="MF_01693"/>
    </source>
</evidence>
<evidence type="ECO:0000256" key="4">
    <source>
        <dbReference type="ARBA" id="ARBA00011738"/>
    </source>
</evidence>
<comment type="subunit">
    <text evidence="4 9">Homodimer.</text>
</comment>
<accession>A0ABV2PVT5</accession>
<keyword evidence="5 9" id="KW-0808">Transferase</keyword>
<feature type="binding site" evidence="9">
    <location>
        <begin position="111"/>
        <end position="112"/>
    </location>
    <ligand>
        <name>pyridoxal 5'-phosphate</name>
        <dbReference type="ChEBI" id="CHEBI:597326"/>
    </ligand>
</feature>
<dbReference type="HAMAP" id="MF_01693">
    <property type="entry name" value="BioF_aminotrans_2"/>
    <property type="match status" value="1"/>
</dbReference>
<feature type="domain" description="Aminotransferase class I/classII large" evidence="10">
    <location>
        <begin position="44"/>
        <end position="384"/>
    </location>
</feature>
<evidence type="ECO:0000256" key="2">
    <source>
        <dbReference type="ARBA" id="ARBA00004746"/>
    </source>
</evidence>
<protein>
    <recommendedName>
        <fullName evidence="9">8-amino-7-oxononanoate synthase</fullName>
        <shortName evidence="9">AONS</shortName>
        <ecNumber evidence="9">2.3.1.47</ecNumber>
    </recommendedName>
    <alternativeName>
        <fullName evidence="9">7-keto-8-amino-pelargonic acid synthase</fullName>
        <shortName evidence="9">7-KAP synthase</shortName>
        <shortName evidence="9">KAPA synthase</shortName>
    </alternativeName>
    <alternativeName>
        <fullName evidence="9">8-amino-7-ketopelargonate synthase</fullName>
    </alternativeName>
</protein>
<feature type="binding site" evidence="9">
    <location>
        <position position="356"/>
    </location>
    <ligand>
        <name>substrate</name>
    </ligand>
</feature>
<dbReference type="InterPro" id="IPR015422">
    <property type="entry name" value="PyrdxlP-dep_Trfase_small"/>
</dbReference>
<keyword evidence="6 9" id="KW-0093">Biotin biosynthesis</keyword>
<dbReference type="NCBIfam" id="TIGR00858">
    <property type="entry name" value="bioF"/>
    <property type="match status" value="1"/>
</dbReference>
<comment type="cofactor">
    <cofactor evidence="1 9">
        <name>pyridoxal 5'-phosphate</name>
        <dbReference type="ChEBI" id="CHEBI:597326"/>
    </cofactor>
</comment>
<proteinExistence type="inferred from homology"/>
<dbReference type="InterPro" id="IPR022834">
    <property type="entry name" value="AONS_Proteobacteria"/>
</dbReference>
<evidence type="ECO:0000256" key="1">
    <source>
        <dbReference type="ARBA" id="ARBA00001933"/>
    </source>
</evidence>
<dbReference type="InterPro" id="IPR050087">
    <property type="entry name" value="AON_synthase_class-II"/>
</dbReference>
<dbReference type="EMBL" id="JBEPSD010000001">
    <property type="protein sequence ID" value="MET4569155.1"/>
    <property type="molecule type" value="Genomic_DNA"/>
</dbReference>
<evidence type="ECO:0000256" key="3">
    <source>
        <dbReference type="ARBA" id="ARBA00010008"/>
    </source>
</evidence>
<feature type="binding site" evidence="9">
    <location>
        <position position="210"/>
    </location>
    <ligand>
        <name>pyridoxal 5'-phosphate</name>
        <dbReference type="ChEBI" id="CHEBI:597326"/>
    </ligand>
</feature>
<comment type="catalytic activity">
    <reaction evidence="8 9">
        <text>6-carboxyhexanoyl-[ACP] + L-alanine + H(+) = (8S)-8-amino-7-oxononanoate + holo-[ACP] + CO2</text>
        <dbReference type="Rhea" id="RHEA:42288"/>
        <dbReference type="Rhea" id="RHEA-COMP:9685"/>
        <dbReference type="Rhea" id="RHEA-COMP:9955"/>
        <dbReference type="ChEBI" id="CHEBI:15378"/>
        <dbReference type="ChEBI" id="CHEBI:16526"/>
        <dbReference type="ChEBI" id="CHEBI:57972"/>
        <dbReference type="ChEBI" id="CHEBI:64479"/>
        <dbReference type="ChEBI" id="CHEBI:78846"/>
        <dbReference type="ChEBI" id="CHEBI:149468"/>
        <dbReference type="EC" id="2.3.1.47"/>
    </reaction>
</comment>